<name>A0A183AVK5_9TREM</name>
<proteinExistence type="predicted"/>
<reference evidence="3 4" key="2">
    <citation type="submission" date="2018-11" db="EMBL/GenBank/DDBJ databases">
        <authorList>
            <consortium name="Pathogen Informatics"/>
        </authorList>
    </citation>
    <scope>NUCLEOTIDE SEQUENCE [LARGE SCALE GENOMIC DNA]</scope>
    <source>
        <strain evidence="3 4">Egypt</strain>
    </source>
</reference>
<evidence type="ECO:0000313" key="3">
    <source>
        <dbReference type="EMBL" id="VDP87917.1"/>
    </source>
</evidence>
<sequence>MPDRHSFGLPGCKPRLKRGVKSNRALGTDNGKRNNPRTTNIGLLGAQQKIVQTFCRIHDKLPQPNATWQRVVPYTLTDSQLNFTLPTHDHSAVQLRAVNKVGMSEPAFLTIQPPMKKVSGSNSGYSSIFEPLNHVTGVLTYSLLSVGLILLLLLMIIVFVYRRK</sequence>
<evidence type="ECO:0000313" key="5">
    <source>
        <dbReference type="WBParaSite" id="ECPE_0001102401-mRNA-1"/>
    </source>
</evidence>
<accession>A0A183AVK5</accession>
<keyword evidence="2" id="KW-0472">Membrane</keyword>
<feature type="region of interest" description="Disordered" evidence="1">
    <location>
        <begin position="1"/>
        <end position="39"/>
    </location>
</feature>
<dbReference type="OrthoDB" id="114660at2759"/>
<gene>
    <name evidence="3" type="ORF">ECPE_LOCUS10990</name>
</gene>
<evidence type="ECO:0000256" key="2">
    <source>
        <dbReference type="SAM" id="Phobius"/>
    </source>
</evidence>
<keyword evidence="2" id="KW-1133">Transmembrane helix</keyword>
<dbReference type="EMBL" id="UZAN01050035">
    <property type="protein sequence ID" value="VDP87917.1"/>
    <property type="molecule type" value="Genomic_DNA"/>
</dbReference>
<evidence type="ECO:0000256" key="1">
    <source>
        <dbReference type="SAM" id="MobiDB-lite"/>
    </source>
</evidence>
<evidence type="ECO:0000313" key="4">
    <source>
        <dbReference type="Proteomes" id="UP000272942"/>
    </source>
</evidence>
<organism evidence="5">
    <name type="scientific">Echinostoma caproni</name>
    <dbReference type="NCBI Taxonomy" id="27848"/>
    <lineage>
        <taxon>Eukaryota</taxon>
        <taxon>Metazoa</taxon>
        <taxon>Spiralia</taxon>
        <taxon>Lophotrochozoa</taxon>
        <taxon>Platyhelminthes</taxon>
        <taxon>Trematoda</taxon>
        <taxon>Digenea</taxon>
        <taxon>Plagiorchiida</taxon>
        <taxon>Echinostomata</taxon>
        <taxon>Echinostomatoidea</taxon>
        <taxon>Echinostomatidae</taxon>
        <taxon>Echinostoma</taxon>
    </lineage>
</organism>
<dbReference type="Proteomes" id="UP000272942">
    <property type="component" value="Unassembled WGS sequence"/>
</dbReference>
<dbReference type="WBParaSite" id="ECPE_0001102401-mRNA-1">
    <property type="protein sequence ID" value="ECPE_0001102401-mRNA-1"/>
    <property type="gene ID" value="ECPE_0001102401"/>
</dbReference>
<protein>
    <submittedName>
        <fullName evidence="5">Protein PBN1</fullName>
    </submittedName>
</protein>
<keyword evidence="2" id="KW-0812">Transmembrane</keyword>
<keyword evidence="4" id="KW-1185">Reference proteome</keyword>
<feature type="transmembrane region" description="Helical" evidence="2">
    <location>
        <begin position="138"/>
        <end position="161"/>
    </location>
</feature>
<reference evidence="5" key="1">
    <citation type="submission" date="2016-06" db="UniProtKB">
        <authorList>
            <consortium name="WormBaseParasite"/>
        </authorList>
    </citation>
    <scope>IDENTIFICATION</scope>
</reference>
<dbReference type="AlphaFoldDB" id="A0A183AVK5"/>